<dbReference type="FunFam" id="3.40.50.300:FF:000596">
    <property type="entry name" value="ATP-dependent DNA helicase"/>
    <property type="match status" value="1"/>
</dbReference>
<evidence type="ECO:0000256" key="8">
    <source>
        <dbReference type="ARBA" id="ARBA00022833"/>
    </source>
</evidence>
<dbReference type="InterPro" id="IPR011545">
    <property type="entry name" value="DEAD/DEAH_box_helicase_dom"/>
</dbReference>
<protein>
    <recommendedName>
        <fullName evidence="14">ATP-dependent DNA helicase</fullName>
        <ecNumber evidence="14">5.6.2.4</ecNumber>
    </recommendedName>
</protein>
<dbReference type="GeneID" id="106052693"/>
<keyword evidence="9 14" id="KW-0067">ATP-binding</keyword>
<keyword evidence="8" id="KW-0862">Zinc</keyword>
<dbReference type="PANTHER" id="PTHR13710">
    <property type="entry name" value="DNA HELICASE RECQ FAMILY MEMBER"/>
    <property type="match status" value="1"/>
</dbReference>
<organism evidence="18 19">
    <name type="scientific">Biomphalaria glabrata</name>
    <name type="common">Bloodfluke planorb</name>
    <name type="synonym">Freshwater snail</name>
    <dbReference type="NCBI Taxonomy" id="6526"/>
    <lineage>
        <taxon>Eukaryota</taxon>
        <taxon>Metazoa</taxon>
        <taxon>Spiralia</taxon>
        <taxon>Lophotrochozoa</taxon>
        <taxon>Mollusca</taxon>
        <taxon>Gastropoda</taxon>
        <taxon>Heterobranchia</taxon>
        <taxon>Euthyneura</taxon>
        <taxon>Panpulmonata</taxon>
        <taxon>Hygrophila</taxon>
        <taxon>Lymnaeoidea</taxon>
        <taxon>Planorbidae</taxon>
        <taxon>Biomphalaria</taxon>
    </lineage>
</organism>
<dbReference type="Gene3D" id="1.10.10.10">
    <property type="entry name" value="Winged helix-like DNA-binding domain superfamily/Winged helix DNA-binding domain"/>
    <property type="match status" value="1"/>
</dbReference>
<dbReference type="RefSeq" id="XP_055901196.1">
    <property type="nucleotide sequence ID" value="XM_056045221.1"/>
</dbReference>
<feature type="region of interest" description="Disordered" evidence="15">
    <location>
        <begin position="544"/>
        <end position="568"/>
    </location>
</feature>
<evidence type="ECO:0000256" key="11">
    <source>
        <dbReference type="ARBA" id="ARBA00023235"/>
    </source>
</evidence>
<dbReference type="InterPro" id="IPR004589">
    <property type="entry name" value="DNA_helicase_ATP-dep_RecQ"/>
</dbReference>
<dbReference type="GO" id="GO:0005524">
    <property type="term" value="F:ATP binding"/>
    <property type="evidence" value="ECO:0007669"/>
    <property type="project" value="UniProtKB-KW"/>
</dbReference>
<keyword evidence="18" id="KW-1185">Reference proteome</keyword>
<evidence type="ECO:0000256" key="1">
    <source>
        <dbReference type="ARBA" id="ARBA00001947"/>
    </source>
</evidence>
<evidence type="ECO:0000256" key="3">
    <source>
        <dbReference type="ARBA" id="ARBA00005446"/>
    </source>
</evidence>
<dbReference type="Pfam" id="PF16124">
    <property type="entry name" value="RecQ_Zn_bind"/>
    <property type="match status" value="1"/>
</dbReference>
<dbReference type="Pfam" id="PF00270">
    <property type="entry name" value="DEAD"/>
    <property type="match status" value="1"/>
</dbReference>
<dbReference type="SUPFAM" id="SSF52540">
    <property type="entry name" value="P-loop containing nucleoside triphosphate hydrolases"/>
    <property type="match status" value="1"/>
</dbReference>
<evidence type="ECO:0000256" key="4">
    <source>
        <dbReference type="ARBA" id="ARBA00022723"/>
    </source>
</evidence>
<dbReference type="EC" id="5.6.2.4" evidence="14"/>
<evidence type="ECO:0000256" key="6">
    <source>
        <dbReference type="ARBA" id="ARBA00022801"/>
    </source>
</evidence>
<dbReference type="OMA" id="EYLVAWC"/>
<evidence type="ECO:0000313" key="18">
    <source>
        <dbReference type="Proteomes" id="UP001165740"/>
    </source>
</evidence>
<sequence length="669" mass="75380">MECNSSTELMQNESYCADWTAEIDINLKSVFKLNELRPLQRQTMNATLAKEDCLLIMPTGGGKSLCFQLPAVISKGLTLVICPLVSVMEDQHMALERLKIPSAIYNYSTPRLEVNRIQEDMVNPNGQLKVLFITPHLLVHSYRFMGCLKKSYSINHLARIVIDEFHLCSKSSHDFRDDYEILDIMKRKFPNAPILGLTATATDNVVEDVKEILNIPRALLFRASFNRPNLFYEVLEKPDTPQDTMDKIFHLIEQRFKGQSGIIYCFNRKESEEVSSSLESRGIKSSCYHALMPAPYRNIVHRQWLSGDIQVVVATVAFGMGIDKPDVRFVIHHSISKSIENFYQESGRAGRDGQRSDCIVLYRLADVIRQSSMVFTEQTGLPKLYGIVQYCIDVAKCRRALIAPHFGEVWESAHCNKMCDHCASTQYQVRIKDVTQFIKNVLSTLDAAQRVTPAKLLDAWYGADPAGFKGTSIVAPSLAKNRAERTVAQLLVEGYLKEEFHFTGDTINCYIIPGPNAELLRNDDIKVKIDFVVNGGSETYSMTDIELDFEDEDEGESNQRRRKITSQLRRTFPKGEVNLSKRGHSDDGVAFEKLRHSSSCSSSDSEDNLKGEVNSSSKRGHADEEEKSSKKAKISSSVSSTDSEDNLTVSIDKMKSLSLEMVSTNEKLP</sequence>
<dbReference type="GO" id="GO:0005694">
    <property type="term" value="C:chromosome"/>
    <property type="evidence" value="ECO:0007669"/>
    <property type="project" value="TreeGrafter"/>
</dbReference>
<feature type="compositionally biased region" description="Acidic residues" evidence="15">
    <location>
        <begin position="545"/>
        <end position="556"/>
    </location>
</feature>
<evidence type="ECO:0000256" key="2">
    <source>
        <dbReference type="ARBA" id="ARBA00004123"/>
    </source>
</evidence>
<accession>A0A9W3BP58</accession>
<feature type="compositionally biased region" description="Basic and acidic residues" evidence="15">
    <location>
        <begin position="620"/>
        <end position="629"/>
    </location>
</feature>
<comment type="catalytic activity">
    <reaction evidence="13 14">
        <text>Couples ATP hydrolysis with the unwinding of duplex DNA by translocating in the 3'-5' direction.</text>
        <dbReference type="EC" id="5.6.2.4"/>
    </reaction>
</comment>
<evidence type="ECO:0000313" key="19">
    <source>
        <dbReference type="RefSeq" id="XP_055901196.1"/>
    </source>
</evidence>
<dbReference type="PROSITE" id="PS51192">
    <property type="entry name" value="HELICASE_ATP_BIND_1"/>
    <property type="match status" value="1"/>
</dbReference>
<gene>
    <name evidence="19" type="primary">LOC106052693</name>
</gene>
<evidence type="ECO:0000259" key="17">
    <source>
        <dbReference type="PROSITE" id="PS51194"/>
    </source>
</evidence>
<comment type="subcellular location">
    <subcellularLocation>
        <location evidence="2 14">Nucleus</location>
    </subcellularLocation>
</comment>
<dbReference type="GO" id="GO:0016787">
    <property type="term" value="F:hydrolase activity"/>
    <property type="evidence" value="ECO:0007669"/>
    <property type="project" value="UniProtKB-KW"/>
</dbReference>
<dbReference type="CDD" id="cd18794">
    <property type="entry name" value="SF2_C_RecQ"/>
    <property type="match status" value="1"/>
</dbReference>
<evidence type="ECO:0000259" key="16">
    <source>
        <dbReference type="PROSITE" id="PS51192"/>
    </source>
</evidence>
<feature type="domain" description="Helicase ATP-binding" evidence="16">
    <location>
        <begin position="44"/>
        <end position="219"/>
    </location>
</feature>
<evidence type="ECO:0000256" key="14">
    <source>
        <dbReference type="RuleBase" id="RU364117"/>
    </source>
</evidence>
<dbReference type="SMART" id="SM00490">
    <property type="entry name" value="HELICc"/>
    <property type="match status" value="1"/>
</dbReference>
<keyword evidence="6 14" id="KW-0378">Hydrolase</keyword>
<keyword evidence="12 14" id="KW-0539">Nucleus</keyword>
<evidence type="ECO:0000256" key="5">
    <source>
        <dbReference type="ARBA" id="ARBA00022741"/>
    </source>
</evidence>
<dbReference type="GO" id="GO:0005634">
    <property type="term" value="C:nucleus"/>
    <property type="evidence" value="ECO:0007669"/>
    <property type="project" value="UniProtKB-SubCell"/>
</dbReference>
<feature type="region of interest" description="Disordered" evidence="15">
    <location>
        <begin position="593"/>
        <end position="648"/>
    </location>
</feature>
<evidence type="ECO:0000256" key="10">
    <source>
        <dbReference type="ARBA" id="ARBA00023125"/>
    </source>
</evidence>
<dbReference type="GO" id="GO:0009378">
    <property type="term" value="F:four-way junction helicase activity"/>
    <property type="evidence" value="ECO:0007669"/>
    <property type="project" value="TreeGrafter"/>
</dbReference>
<evidence type="ECO:0000256" key="9">
    <source>
        <dbReference type="ARBA" id="ARBA00022840"/>
    </source>
</evidence>
<proteinExistence type="inferred from homology"/>
<dbReference type="GO" id="GO:0003677">
    <property type="term" value="F:DNA binding"/>
    <property type="evidence" value="ECO:0007669"/>
    <property type="project" value="UniProtKB-KW"/>
</dbReference>
<dbReference type="Proteomes" id="UP001165740">
    <property type="component" value="Chromosome 10"/>
</dbReference>
<dbReference type="Pfam" id="PF00271">
    <property type="entry name" value="Helicase_C"/>
    <property type="match status" value="1"/>
</dbReference>
<keyword evidence="7 14" id="KW-0347">Helicase</keyword>
<comment type="similarity">
    <text evidence="3 14">Belongs to the helicase family. RecQ subfamily.</text>
</comment>
<evidence type="ECO:0000256" key="13">
    <source>
        <dbReference type="ARBA" id="ARBA00034617"/>
    </source>
</evidence>
<dbReference type="PROSITE" id="PS51194">
    <property type="entry name" value="HELICASE_CTER"/>
    <property type="match status" value="1"/>
</dbReference>
<dbReference type="SMART" id="SM00487">
    <property type="entry name" value="DEXDc"/>
    <property type="match status" value="1"/>
</dbReference>
<evidence type="ECO:0000256" key="12">
    <source>
        <dbReference type="ARBA" id="ARBA00023242"/>
    </source>
</evidence>
<feature type="domain" description="Helicase C-terminal" evidence="17">
    <location>
        <begin position="244"/>
        <end position="395"/>
    </location>
</feature>
<dbReference type="GO" id="GO:0005737">
    <property type="term" value="C:cytoplasm"/>
    <property type="evidence" value="ECO:0007669"/>
    <property type="project" value="TreeGrafter"/>
</dbReference>
<dbReference type="GO" id="GO:0000724">
    <property type="term" value="P:double-strand break repair via homologous recombination"/>
    <property type="evidence" value="ECO:0007669"/>
    <property type="project" value="TreeGrafter"/>
</dbReference>
<dbReference type="GO" id="GO:0046872">
    <property type="term" value="F:metal ion binding"/>
    <property type="evidence" value="ECO:0007669"/>
    <property type="project" value="UniProtKB-KW"/>
</dbReference>
<dbReference type="NCBIfam" id="TIGR00614">
    <property type="entry name" value="recQ_fam"/>
    <property type="match status" value="1"/>
</dbReference>
<name>A0A9W3BP58_BIOGL</name>
<dbReference type="PANTHER" id="PTHR13710:SF105">
    <property type="entry name" value="ATP-DEPENDENT DNA HELICASE Q1"/>
    <property type="match status" value="1"/>
</dbReference>
<dbReference type="OrthoDB" id="10261556at2759"/>
<dbReference type="AlphaFoldDB" id="A0A9W3BP58"/>
<evidence type="ECO:0000256" key="7">
    <source>
        <dbReference type="ARBA" id="ARBA00022806"/>
    </source>
</evidence>
<keyword evidence="4" id="KW-0479">Metal-binding</keyword>
<dbReference type="InterPro" id="IPR027417">
    <property type="entry name" value="P-loop_NTPase"/>
</dbReference>
<comment type="cofactor">
    <cofactor evidence="1">
        <name>Zn(2+)</name>
        <dbReference type="ChEBI" id="CHEBI:29105"/>
    </cofactor>
</comment>
<comment type="catalytic activity">
    <reaction evidence="14">
        <text>ATP + H2O = ADP + phosphate + H(+)</text>
        <dbReference type="Rhea" id="RHEA:13065"/>
        <dbReference type="ChEBI" id="CHEBI:15377"/>
        <dbReference type="ChEBI" id="CHEBI:15378"/>
        <dbReference type="ChEBI" id="CHEBI:30616"/>
        <dbReference type="ChEBI" id="CHEBI:43474"/>
        <dbReference type="ChEBI" id="CHEBI:456216"/>
    </reaction>
</comment>
<reference evidence="19" key="1">
    <citation type="submission" date="2025-08" db="UniProtKB">
        <authorList>
            <consortium name="RefSeq"/>
        </authorList>
    </citation>
    <scope>IDENTIFICATION</scope>
</reference>
<dbReference type="GO" id="GO:0043138">
    <property type="term" value="F:3'-5' DNA helicase activity"/>
    <property type="evidence" value="ECO:0007669"/>
    <property type="project" value="UniProtKB-EC"/>
</dbReference>
<dbReference type="InterPro" id="IPR014001">
    <property type="entry name" value="Helicase_ATP-bd"/>
</dbReference>
<evidence type="ECO:0000256" key="15">
    <source>
        <dbReference type="SAM" id="MobiDB-lite"/>
    </source>
</evidence>
<keyword evidence="10" id="KW-0238">DNA-binding</keyword>
<dbReference type="InterPro" id="IPR036388">
    <property type="entry name" value="WH-like_DNA-bd_sf"/>
</dbReference>
<dbReference type="Gene3D" id="3.40.50.300">
    <property type="entry name" value="P-loop containing nucleotide triphosphate hydrolases"/>
    <property type="match status" value="2"/>
</dbReference>
<dbReference type="InterPro" id="IPR001650">
    <property type="entry name" value="Helicase_C-like"/>
</dbReference>
<keyword evidence="11" id="KW-0413">Isomerase</keyword>
<keyword evidence="5 14" id="KW-0547">Nucleotide-binding</keyword>
<dbReference type="InterPro" id="IPR032284">
    <property type="entry name" value="RecQ_Zn-bd"/>
</dbReference>